<organism evidence="1 2">
    <name type="scientific">Mycena maculata</name>
    <dbReference type="NCBI Taxonomy" id="230809"/>
    <lineage>
        <taxon>Eukaryota</taxon>
        <taxon>Fungi</taxon>
        <taxon>Dikarya</taxon>
        <taxon>Basidiomycota</taxon>
        <taxon>Agaricomycotina</taxon>
        <taxon>Agaricomycetes</taxon>
        <taxon>Agaricomycetidae</taxon>
        <taxon>Agaricales</taxon>
        <taxon>Marasmiineae</taxon>
        <taxon>Mycenaceae</taxon>
        <taxon>Mycena</taxon>
    </lineage>
</organism>
<evidence type="ECO:0000313" key="1">
    <source>
        <dbReference type="EMBL" id="KAJ7763543.1"/>
    </source>
</evidence>
<dbReference type="Proteomes" id="UP001215280">
    <property type="component" value="Unassembled WGS sequence"/>
</dbReference>
<proteinExistence type="predicted"/>
<evidence type="ECO:0000313" key="2">
    <source>
        <dbReference type="Proteomes" id="UP001215280"/>
    </source>
</evidence>
<dbReference type="AlphaFoldDB" id="A0AAD7JGT0"/>
<accession>A0AAD7JGT0</accession>
<protein>
    <submittedName>
        <fullName evidence="1">Uncharacterized protein</fullName>
    </submittedName>
</protein>
<reference evidence="1" key="1">
    <citation type="submission" date="2023-03" db="EMBL/GenBank/DDBJ databases">
        <title>Massive genome expansion in bonnet fungi (Mycena s.s.) driven by repeated elements and novel gene families across ecological guilds.</title>
        <authorList>
            <consortium name="Lawrence Berkeley National Laboratory"/>
            <person name="Harder C.B."/>
            <person name="Miyauchi S."/>
            <person name="Viragh M."/>
            <person name="Kuo A."/>
            <person name="Thoen E."/>
            <person name="Andreopoulos B."/>
            <person name="Lu D."/>
            <person name="Skrede I."/>
            <person name="Drula E."/>
            <person name="Henrissat B."/>
            <person name="Morin E."/>
            <person name="Kohler A."/>
            <person name="Barry K."/>
            <person name="LaButti K."/>
            <person name="Morin E."/>
            <person name="Salamov A."/>
            <person name="Lipzen A."/>
            <person name="Mereny Z."/>
            <person name="Hegedus B."/>
            <person name="Baldrian P."/>
            <person name="Stursova M."/>
            <person name="Weitz H."/>
            <person name="Taylor A."/>
            <person name="Grigoriev I.V."/>
            <person name="Nagy L.G."/>
            <person name="Martin F."/>
            <person name="Kauserud H."/>
        </authorList>
    </citation>
    <scope>NUCLEOTIDE SEQUENCE</scope>
    <source>
        <strain evidence="1">CBHHK188m</strain>
    </source>
</reference>
<dbReference type="EMBL" id="JARJLG010000040">
    <property type="protein sequence ID" value="KAJ7763543.1"/>
    <property type="molecule type" value="Genomic_DNA"/>
</dbReference>
<sequence>MAVVLLRTIPHLLSTVLITITVIDVWFYGQAEDMDGTVNLWHTIDWGFADPKFVGLKDLELMISQHNNQQWFLEELPKHTTRGCSTETGCSSTGPRRNIPTYLPCH</sequence>
<name>A0AAD7JGT0_9AGAR</name>
<comment type="caution">
    <text evidence="1">The sequence shown here is derived from an EMBL/GenBank/DDBJ whole genome shotgun (WGS) entry which is preliminary data.</text>
</comment>
<gene>
    <name evidence="1" type="ORF">DFH07DRAFT_812405</name>
</gene>
<keyword evidence="2" id="KW-1185">Reference proteome</keyword>